<dbReference type="PROSITE" id="PS00108">
    <property type="entry name" value="PROTEIN_KINASE_ST"/>
    <property type="match status" value="1"/>
</dbReference>
<keyword evidence="8" id="KW-1185">Reference proteome</keyword>
<reference evidence="9" key="1">
    <citation type="submission" date="2025-08" db="UniProtKB">
        <authorList>
            <consortium name="RefSeq"/>
        </authorList>
    </citation>
    <scope>IDENTIFICATION</scope>
    <source>
        <tissue evidence="9">Entire body</tissue>
    </source>
</reference>
<evidence type="ECO:0000256" key="5">
    <source>
        <dbReference type="ARBA" id="ARBA00022840"/>
    </source>
</evidence>
<dbReference type="FunFam" id="1.10.510.10:FF:000571">
    <property type="entry name" value="Maternal embryonic leucine zipper kinase"/>
    <property type="match status" value="1"/>
</dbReference>
<feature type="compositionally biased region" description="Polar residues" evidence="6">
    <location>
        <begin position="349"/>
        <end position="359"/>
    </location>
</feature>
<organism evidence="8 9">
    <name type="scientific">Agrilus planipennis</name>
    <name type="common">Emerald ash borer</name>
    <name type="synonym">Agrilus marcopoli</name>
    <dbReference type="NCBI Taxonomy" id="224129"/>
    <lineage>
        <taxon>Eukaryota</taxon>
        <taxon>Metazoa</taxon>
        <taxon>Ecdysozoa</taxon>
        <taxon>Arthropoda</taxon>
        <taxon>Hexapoda</taxon>
        <taxon>Insecta</taxon>
        <taxon>Pterygota</taxon>
        <taxon>Neoptera</taxon>
        <taxon>Endopterygota</taxon>
        <taxon>Coleoptera</taxon>
        <taxon>Polyphaga</taxon>
        <taxon>Elateriformia</taxon>
        <taxon>Buprestoidea</taxon>
        <taxon>Buprestidae</taxon>
        <taxon>Agrilinae</taxon>
        <taxon>Agrilus</taxon>
    </lineage>
</organism>
<keyword evidence="1" id="KW-0723">Serine/threonine-protein kinase</keyword>
<gene>
    <name evidence="9" type="primary">LOC108732467</name>
</gene>
<dbReference type="GO" id="GO:0005634">
    <property type="term" value="C:nucleus"/>
    <property type="evidence" value="ECO:0007669"/>
    <property type="project" value="TreeGrafter"/>
</dbReference>
<dbReference type="PANTHER" id="PTHR24342:SF12">
    <property type="entry name" value="DEATH-ASSOCIATED PROTEIN KINASE RELATED"/>
    <property type="match status" value="1"/>
</dbReference>
<dbReference type="InterPro" id="IPR008271">
    <property type="entry name" value="Ser/Thr_kinase_AS"/>
</dbReference>
<evidence type="ECO:0000256" key="2">
    <source>
        <dbReference type="ARBA" id="ARBA00022679"/>
    </source>
</evidence>
<dbReference type="GO" id="GO:0004674">
    <property type="term" value="F:protein serine/threonine kinase activity"/>
    <property type="evidence" value="ECO:0007669"/>
    <property type="project" value="UniProtKB-KW"/>
</dbReference>
<keyword evidence="3" id="KW-0547">Nucleotide-binding</keyword>
<name>A0A7F5R9I0_AGRPL</name>
<evidence type="ECO:0000256" key="4">
    <source>
        <dbReference type="ARBA" id="ARBA00022777"/>
    </source>
</evidence>
<dbReference type="SUPFAM" id="SSF56112">
    <property type="entry name" value="Protein kinase-like (PK-like)"/>
    <property type="match status" value="1"/>
</dbReference>
<feature type="compositionally biased region" description="Polar residues" evidence="6">
    <location>
        <begin position="313"/>
        <end position="334"/>
    </location>
</feature>
<evidence type="ECO:0000256" key="6">
    <source>
        <dbReference type="SAM" id="MobiDB-lite"/>
    </source>
</evidence>
<dbReference type="GO" id="GO:0043065">
    <property type="term" value="P:positive regulation of apoptotic process"/>
    <property type="evidence" value="ECO:0007669"/>
    <property type="project" value="TreeGrafter"/>
</dbReference>
<keyword evidence="4 9" id="KW-0418">Kinase</keyword>
<dbReference type="PANTHER" id="PTHR24342">
    <property type="entry name" value="SERINE/THREONINE-PROTEIN KINASE 17"/>
    <property type="match status" value="1"/>
</dbReference>
<dbReference type="Gene3D" id="3.30.200.20">
    <property type="entry name" value="Phosphorylase Kinase, domain 1"/>
    <property type="match status" value="1"/>
</dbReference>
<dbReference type="InParanoid" id="A0A7F5R9I0"/>
<accession>A0A7F5R9I0</accession>
<feature type="region of interest" description="Disordered" evidence="6">
    <location>
        <begin position="313"/>
        <end position="361"/>
    </location>
</feature>
<dbReference type="AlphaFoldDB" id="A0A7F5R9I0"/>
<keyword evidence="5" id="KW-0067">ATP-binding</keyword>
<dbReference type="CTD" id="32097"/>
<dbReference type="InterPro" id="IPR000719">
    <property type="entry name" value="Prot_kinase_dom"/>
</dbReference>
<dbReference type="Proteomes" id="UP000192223">
    <property type="component" value="Unplaced"/>
</dbReference>
<protein>
    <submittedName>
        <fullName evidence="9">Death-associated protein kinase related</fullName>
    </submittedName>
</protein>
<dbReference type="GO" id="GO:0005524">
    <property type="term" value="F:ATP binding"/>
    <property type="evidence" value="ECO:0007669"/>
    <property type="project" value="UniProtKB-KW"/>
</dbReference>
<dbReference type="RefSeq" id="XP_025832633.1">
    <property type="nucleotide sequence ID" value="XM_025976848.1"/>
</dbReference>
<dbReference type="GO" id="GO:0035556">
    <property type="term" value="P:intracellular signal transduction"/>
    <property type="evidence" value="ECO:0007669"/>
    <property type="project" value="TreeGrafter"/>
</dbReference>
<dbReference type="KEGG" id="apln:108732467"/>
<evidence type="ECO:0000313" key="8">
    <source>
        <dbReference type="Proteomes" id="UP000192223"/>
    </source>
</evidence>
<dbReference type="Pfam" id="PF00069">
    <property type="entry name" value="Pkinase"/>
    <property type="match status" value="1"/>
</dbReference>
<feature type="domain" description="Protein kinase" evidence="7">
    <location>
        <begin position="32"/>
        <end position="290"/>
    </location>
</feature>
<keyword evidence="2" id="KW-0808">Transferase</keyword>
<evidence type="ECO:0000259" key="7">
    <source>
        <dbReference type="PROSITE" id="PS50011"/>
    </source>
</evidence>
<dbReference type="Gene3D" id="1.10.510.10">
    <property type="entry name" value="Transferase(Phosphotransferase) domain 1"/>
    <property type="match status" value="1"/>
</dbReference>
<evidence type="ECO:0000256" key="3">
    <source>
        <dbReference type="ARBA" id="ARBA00022741"/>
    </source>
</evidence>
<dbReference type="OrthoDB" id="74764at2759"/>
<dbReference type="InterPro" id="IPR011009">
    <property type="entry name" value="Kinase-like_dom_sf"/>
</dbReference>
<evidence type="ECO:0000313" key="9">
    <source>
        <dbReference type="RefSeq" id="XP_025832633.1"/>
    </source>
</evidence>
<proteinExistence type="predicted"/>
<dbReference type="SMART" id="SM00220">
    <property type="entry name" value="S_TKc"/>
    <property type="match status" value="1"/>
</dbReference>
<evidence type="ECO:0000256" key="1">
    <source>
        <dbReference type="ARBA" id="ARBA00022527"/>
    </source>
</evidence>
<dbReference type="PROSITE" id="PS50011">
    <property type="entry name" value="PROTEIN_KINASE_DOM"/>
    <property type="match status" value="1"/>
</dbReference>
<dbReference type="GeneID" id="108732467"/>
<sequence length="391" mass="43711">MAPSNFLVNDHLRRFSRYNYSEELYALVTIPEGADHSSETGKFATVRRATHRATGIQYAAKFIRRRRRAAEQNREIQHEIAVLLKCAGSGRVVKLHEVFEAGLDVVLVLELAAGGELQRVLEGDECLNEPEAKRAMRQILDGLSFLHERRIVHLDLKPQNLLLAHEGSCEDVKLCDFGISRVLEPGVEVRELIGTPDYVAPEVLSYEPISLATDIWSVGVLTYVLLTGYSPFGSADKQQTYLNISKCALSFDPDLFEDVSSIAIDFITSALVVDPRKRPSVRDLLEHPWISSKVNILPALEFSTTAEIINANEPTSNNSIHHQRKSSTTNTSCVSHHGTPKPQRKAFSSAESMNGNSFGDSPVHTHEECSYSFRDEEQTIVFCEHESMMCK</sequence>